<organism evidence="1">
    <name type="scientific">Rhizophora mucronata</name>
    <name type="common">Asiatic mangrove</name>
    <dbReference type="NCBI Taxonomy" id="61149"/>
    <lineage>
        <taxon>Eukaryota</taxon>
        <taxon>Viridiplantae</taxon>
        <taxon>Streptophyta</taxon>
        <taxon>Embryophyta</taxon>
        <taxon>Tracheophyta</taxon>
        <taxon>Spermatophyta</taxon>
        <taxon>Magnoliopsida</taxon>
        <taxon>eudicotyledons</taxon>
        <taxon>Gunneridae</taxon>
        <taxon>Pentapetalae</taxon>
        <taxon>rosids</taxon>
        <taxon>fabids</taxon>
        <taxon>Malpighiales</taxon>
        <taxon>Rhizophoraceae</taxon>
        <taxon>Rhizophora</taxon>
    </lineage>
</organism>
<reference evidence="1" key="1">
    <citation type="submission" date="2018-02" db="EMBL/GenBank/DDBJ databases">
        <title>Rhizophora mucronata_Transcriptome.</title>
        <authorList>
            <person name="Meera S.P."/>
            <person name="Sreeshan A."/>
            <person name="Augustine A."/>
        </authorList>
    </citation>
    <scope>NUCLEOTIDE SEQUENCE</scope>
    <source>
        <tissue evidence="1">Leaf</tissue>
    </source>
</reference>
<name>A0A2P2NSL9_RHIMU</name>
<evidence type="ECO:0000313" key="1">
    <source>
        <dbReference type="EMBL" id="MBX45507.1"/>
    </source>
</evidence>
<accession>A0A2P2NSL9</accession>
<sequence length="28" mass="3264">MQTKQWMQCVDLVSLLQPSSHRRCSTAE</sequence>
<dbReference type="EMBL" id="GGEC01065023">
    <property type="protein sequence ID" value="MBX45507.1"/>
    <property type="molecule type" value="Transcribed_RNA"/>
</dbReference>
<proteinExistence type="predicted"/>
<dbReference type="AlphaFoldDB" id="A0A2P2NSL9"/>
<protein>
    <submittedName>
        <fullName evidence="1">Uncharacterized protein</fullName>
    </submittedName>
</protein>